<feature type="domain" description="Tyrosine specific protein phosphatases" evidence="3">
    <location>
        <begin position="102"/>
        <end position="140"/>
    </location>
</feature>
<dbReference type="SUPFAM" id="SSF52540">
    <property type="entry name" value="P-loop containing nucleoside triphosphate hydrolases"/>
    <property type="match status" value="1"/>
</dbReference>
<proteinExistence type="predicted"/>
<organism evidence="4 5">
    <name type="scientific">Prorocentrum cordatum</name>
    <dbReference type="NCBI Taxonomy" id="2364126"/>
    <lineage>
        <taxon>Eukaryota</taxon>
        <taxon>Sar</taxon>
        <taxon>Alveolata</taxon>
        <taxon>Dinophyceae</taxon>
        <taxon>Prorocentrales</taxon>
        <taxon>Prorocentraceae</taxon>
        <taxon>Prorocentrum</taxon>
    </lineage>
</organism>
<dbReference type="SUPFAM" id="SSF52799">
    <property type="entry name" value="(Phosphotyrosine protein) phosphatases II"/>
    <property type="match status" value="1"/>
</dbReference>
<evidence type="ECO:0000256" key="2">
    <source>
        <dbReference type="SAM" id="MobiDB-lite"/>
    </source>
</evidence>
<dbReference type="EMBL" id="CAUYUJ010014379">
    <property type="protein sequence ID" value="CAK0840418.1"/>
    <property type="molecule type" value="Genomic_DNA"/>
</dbReference>
<dbReference type="PROSITE" id="PS00383">
    <property type="entry name" value="TYR_PHOSPHATASE_1"/>
    <property type="match status" value="1"/>
</dbReference>
<gene>
    <name evidence="4" type="ORF">PCOR1329_LOCUS35874</name>
</gene>
<name>A0ABN9T5T7_9DINO</name>
<dbReference type="InterPro" id="IPR027417">
    <property type="entry name" value="P-loop_NTPase"/>
</dbReference>
<evidence type="ECO:0000256" key="1">
    <source>
        <dbReference type="ARBA" id="ARBA00022801"/>
    </source>
</evidence>
<dbReference type="InterPro" id="IPR000387">
    <property type="entry name" value="Tyr_Pase_dom"/>
</dbReference>
<keyword evidence="5" id="KW-1185">Reference proteome</keyword>
<accession>A0ABN9T5T7</accession>
<dbReference type="Pfam" id="PF22784">
    <property type="entry name" value="PTP-SAK"/>
    <property type="match status" value="1"/>
</dbReference>
<feature type="region of interest" description="Disordered" evidence="2">
    <location>
        <begin position="329"/>
        <end position="360"/>
    </location>
</feature>
<evidence type="ECO:0000259" key="3">
    <source>
        <dbReference type="PROSITE" id="PS50056"/>
    </source>
</evidence>
<evidence type="ECO:0000313" key="5">
    <source>
        <dbReference type="Proteomes" id="UP001189429"/>
    </source>
</evidence>
<dbReference type="Gene3D" id="3.90.190.10">
    <property type="entry name" value="Protein tyrosine phosphatase superfamily"/>
    <property type="match status" value="1"/>
</dbReference>
<dbReference type="InterPro" id="IPR029021">
    <property type="entry name" value="Prot-tyrosine_phosphatase-like"/>
</dbReference>
<feature type="compositionally biased region" description="Gly residues" evidence="2">
    <location>
        <begin position="347"/>
        <end position="356"/>
    </location>
</feature>
<dbReference type="SUPFAM" id="SSF48452">
    <property type="entry name" value="TPR-like"/>
    <property type="match status" value="1"/>
</dbReference>
<dbReference type="InterPro" id="IPR016130">
    <property type="entry name" value="Tyr_Pase_AS"/>
</dbReference>
<sequence>MALPLLPPVSRTRGELLGLFRGPTDKSNWVVPGLVLCGDRSGLDSAEGLRAILEGGVTTIVCLQTRPELKVAIDYRARALAINEGTRFVEQPIQDQKVTSDALVEQLVAQLLERLRGGEVLYVHCRGGHGRTGTVCSLLLGRLYGLGAPEALARTQLYHDTRRQPAFYQGEYRETADGSSCVILFPCQREQVLRLLPASRPSAPPAGAPAPALQRALSAEYGAGASVHGREVLESWKALAAAAAAALNQGRAGCGAEGRGTEALRRAAELFRQAAELRPAFARVHAGRAQALRLLGDLGEARAALSRGLRAAPGEAALLREARLLERAEGQRGAPEECAEQRQSAPEGGGAGGEAAGGAEPREVAAPLAWRPKVAQPAVVVLVGLPGSGKSSFADQLVASGGGWVRVCQDELSGRSAFETDVGRIAKDPCKRLILDRTN</sequence>
<keyword evidence="1" id="KW-0378">Hydrolase</keyword>
<dbReference type="PROSITE" id="PS50056">
    <property type="entry name" value="TYR_PHOSPHATASE_2"/>
    <property type="match status" value="1"/>
</dbReference>
<dbReference type="Proteomes" id="UP001189429">
    <property type="component" value="Unassembled WGS sequence"/>
</dbReference>
<reference evidence="4" key="1">
    <citation type="submission" date="2023-10" db="EMBL/GenBank/DDBJ databases">
        <authorList>
            <person name="Chen Y."/>
            <person name="Shah S."/>
            <person name="Dougan E. K."/>
            <person name="Thang M."/>
            <person name="Chan C."/>
        </authorList>
    </citation>
    <scope>NUCLEOTIDE SEQUENCE [LARGE SCALE GENOMIC DNA]</scope>
</reference>
<dbReference type="InterPro" id="IPR057023">
    <property type="entry name" value="PTP-SAK"/>
</dbReference>
<dbReference type="InterPro" id="IPR011990">
    <property type="entry name" value="TPR-like_helical_dom_sf"/>
</dbReference>
<comment type="caution">
    <text evidence="4">The sequence shown here is derived from an EMBL/GenBank/DDBJ whole genome shotgun (WGS) entry which is preliminary data.</text>
</comment>
<feature type="non-terminal residue" evidence="4">
    <location>
        <position position="439"/>
    </location>
</feature>
<dbReference type="Gene3D" id="3.40.50.300">
    <property type="entry name" value="P-loop containing nucleotide triphosphate hydrolases"/>
    <property type="match status" value="1"/>
</dbReference>
<evidence type="ECO:0000313" key="4">
    <source>
        <dbReference type="EMBL" id="CAK0840418.1"/>
    </source>
</evidence>
<dbReference type="InterPro" id="IPR050561">
    <property type="entry name" value="PTP"/>
</dbReference>
<dbReference type="Gene3D" id="1.25.40.10">
    <property type="entry name" value="Tetratricopeptide repeat domain"/>
    <property type="match status" value="1"/>
</dbReference>
<protein>
    <recommendedName>
        <fullName evidence="3">Tyrosine specific protein phosphatases domain-containing protein</fullName>
    </recommendedName>
</protein>
<dbReference type="PANTHER" id="PTHR23339">
    <property type="entry name" value="TYROSINE SPECIFIC PROTEIN PHOSPHATASE AND DUAL SPECIFICITY PROTEIN PHOSPHATASE"/>
    <property type="match status" value="1"/>
</dbReference>